<protein>
    <recommendedName>
        <fullName evidence="4">Metallo-beta-lactamase domain-containing protein</fullName>
    </recommendedName>
</protein>
<accession>C7R755</accession>
<feature type="signal peptide" evidence="1">
    <location>
        <begin position="1"/>
        <end position="23"/>
    </location>
</feature>
<evidence type="ECO:0000313" key="3">
    <source>
        <dbReference type="Proteomes" id="UP000001231"/>
    </source>
</evidence>
<evidence type="ECO:0008006" key="4">
    <source>
        <dbReference type="Google" id="ProtNLM"/>
    </source>
</evidence>
<organism evidence="2 3">
    <name type="scientific">Kangiella koreensis (strain DSM 16069 / JCM 12317 / KCTC 12182 / SW-125)</name>
    <dbReference type="NCBI Taxonomy" id="523791"/>
    <lineage>
        <taxon>Bacteria</taxon>
        <taxon>Pseudomonadati</taxon>
        <taxon>Pseudomonadota</taxon>
        <taxon>Gammaproteobacteria</taxon>
        <taxon>Kangiellales</taxon>
        <taxon>Kangiellaceae</taxon>
        <taxon>Kangiella</taxon>
    </lineage>
</organism>
<dbReference type="EMBL" id="CP001707">
    <property type="protein sequence ID" value="ACV27511.1"/>
    <property type="molecule type" value="Genomic_DNA"/>
</dbReference>
<dbReference type="AlphaFoldDB" id="C7R755"/>
<dbReference type="eggNOG" id="COG0491">
    <property type="taxonomic scope" value="Bacteria"/>
</dbReference>
<evidence type="ECO:0000256" key="1">
    <source>
        <dbReference type="SAM" id="SignalP"/>
    </source>
</evidence>
<keyword evidence="3" id="KW-1185">Reference proteome</keyword>
<dbReference type="Proteomes" id="UP000001231">
    <property type="component" value="Chromosome"/>
</dbReference>
<sequence>MKLLTYLITGCLILGLVPFAATRAESTVVANTSTSDIKATIINKLVVAYGGPALLNADSIKVVDYNKGPWPGEGETPDVPELWRINEELTIDYKNQRKSLLSYRVPRTTLDLEKWIQQGDSTVMYDILHKKYSVENWAKFERLGASLERSSDTLQAKRLAGLVSEVQYSGDEYYRGRLQQKLMLKHASGERYTYFVDKTSGLIHKILRQHPRAGDMLYIFSNHQTTGELAFARDMNFFVNGQLRLSSVHRDLELNPDLTTAFSGFNDFTAWGETIENPGLTAKKLTDNVYQAGSGRALTVFIEQADYYIAMGAADAIEENFAAIKQVSKHDKPLKYFVVTHHHNANVRGLDNALSLGAMLVVAESHQETILKHVSDALVAEKLLVVPPRESFTLGDVTLFDIATAHAQHYLLAYLPAAKMVLAEDHYVTELKTAKPRIYHDMVRFAKALDELELDVATLVDIRGWRQFTMEEFREWTSDFTPKHCPEGYSICANG</sequence>
<keyword evidence="1" id="KW-0732">Signal</keyword>
<evidence type="ECO:0000313" key="2">
    <source>
        <dbReference type="EMBL" id="ACV27511.1"/>
    </source>
</evidence>
<proteinExistence type="predicted"/>
<feature type="chain" id="PRO_5002983575" description="Metallo-beta-lactamase domain-containing protein" evidence="1">
    <location>
        <begin position="24"/>
        <end position="495"/>
    </location>
</feature>
<dbReference type="InParanoid" id="C7R755"/>
<name>C7R755_KANKD</name>
<dbReference type="InterPro" id="IPR036866">
    <property type="entry name" value="RibonucZ/Hydroxyglut_hydro"/>
</dbReference>
<dbReference type="SUPFAM" id="SSF56281">
    <property type="entry name" value="Metallo-hydrolase/oxidoreductase"/>
    <property type="match status" value="1"/>
</dbReference>
<dbReference type="KEGG" id="kko:Kkor_2101"/>
<dbReference type="Gene3D" id="3.60.15.10">
    <property type="entry name" value="Ribonuclease Z/Hydroxyacylglutathione hydrolase-like"/>
    <property type="match status" value="1"/>
</dbReference>
<reference evidence="2 3" key="1">
    <citation type="journal article" date="2009" name="Stand. Genomic Sci.">
        <title>Complete genome sequence of Kangiella koreensis type strain (SW-125).</title>
        <authorList>
            <person name="Han C."/>
            <person name="Sikorski J."/>
            <person name="Lapidus A."/>
            <person name="Nolan M."/>
            <person name="Glavina Del Rio T."/>
            <person name="Tice H."/>
            <person name="Cheng J.F."/>
            <person name="Lucas S."/>
            <person name="Chen F."/>
            <person name="Copeland A."/>
            <person name="Ivanova N."/>
            <person name="Mavromatis K."/>
            <person name="Ovchinnikova G."/>
            <person name="Pati A."/>
            <person name="Bruce D."/>
            <person name="Goodwin L."/>
            <person name="Pitluck S."/>
            <person name="Chen A."/>
            <person name="Palaniappan K."/>
            <person name="Land M."/>
            <person name="Hauser L."/>
            <person name="Chang Y.J."/>
            <person name="Jeffries C.D."/>
            <person name="Chain P."/>
            <person name="Saunders E."/>
            <person name="Brettin T."/>
            <person name="Goker M."/>
            <person name="Tindall B.J."/>
            <person name="Bristow J."/>
            <person name="Eisen J.A."/>
            <person name="Markowitz V."/>
            <person name="Hugenholtz P."/>
            <person name="Kyrpides N.C."/>
            <person name="Klenk H.P."/>
            <person name="Detter J.C."/>
        </authorList>
    </citation>
    <scope>NUCLEOTIDE SEQUENCE [LARGE SCALE GENOMIC DNA]</scope>
    <source>
        <strain evidence="3">DSM 16069 / KCTC 12182 / SW-125</strain>
    </source>
</reference>
<dbReference type="OrthoDB" id="6301933at2"/>
<dbReference type="STRING" id="523791.Kkor_2101"/>
<dbReference type="RefSeq" id="WP_015781116.1">
    <property type="nucleotide sequence ID" value="NC_013166.1"/>
</dbReference>
<gene>
    <name evidence="2" type="ordered locus">Kkor_2101</name>
</gene>
<dbReference type="HOGENOM" id="CLU_530764_0_0_6"/>